<dbReference type="Pfam" id="PF00899">
    <property type="entry name" value="ThiF"/>
    <property type="match status" value="1"/>
</dbReference>
<dbReference type="InterPro" id="IPR035985">
    <property type="entry name" value="Ubiquitin-activating_enz"/>
</dbReference>
<dbReference type="Proteomes" id="UP000178870">
    <property type="component" value="Unassembled WGS sequence"/>
</dbReference>
<dbReference type="GO" id="GO:0061504">
    <property type="term" value="P:cyclic threonylcarbamoyladenosine biosynthetic process"/>
    <property type="evidence" value="ECO:0007669"/>
    <property type="project" value="TreeGrafter"/>
</dbReference>
<dbReference type="InterPro" id="IPR045886">
    <property type="entry name" value="ThiF/MoeB/HesA"/>
</dbReference>
<comment type="caution">
    <text evidence="2">The sequence shown here is derived from an EMBL/GenBank/DDBJ whole genome shotgun (WGS) entry which is preliminary data.</text>
</comment>
<protein>
    <recommendedName>
        <fullName evidence="1">THIF-type NAD/FAD binding fold domain-containing protein</fullName>
    </recommendedName>
</protein>
<proteinExistence type="predicted"/>
<dbReference type="Gene3D" id="3.40.50.720">
    <property type="entry name" value="NAD(P)-binding Rossmann-like Domain"/>
    <property type="match status" value="1"/>
</dbReference>
<dbReference type="SUPFAM" id="SSF69572">
    <property type="entry name" value="Activating enzymes of the ubiquitin-like proteins"/>
    <property type="match status" value="1"/>
</dbReference>
<evidence type="ECO:0000313" key="3">
    <source>
        <dbReference type="Proteomes" id="UP000178870"/>
    </source>
</evidence>
<gene>
    <name evidence="2" type="ORF">A2803_02840</name>
</gene>
<dbReference type="GO" id="GO:0061503">
    <property type="term" value="F:tRNA threonylcarbamoyladenosine dehydratase"/>
    <property type="evidence" value="ECO:0007669"/>
    <property type="project" value="TreeGrafter"/>
</dbReference>
<dbReference type="AlphaFoldDB" id="A0A1F7YXD6"/>
<feature type="domain" description="THIF-type NAD/FAD binding fold" evidence="1">
    <location>
        <begin position="98"/>
        <end position="337"/>
    </location>
</feature>
<evidence type="ECO:0000313" key="2">
    <source>
        <dbReference type="EMBL" id="OGM32002.1"/>
    </source>
</evidence>
<accession>A0A1F7YXD6</accession>
<dbReference type="InterPro" id="IPR000594">
    <property type="entry name" value="ThiF_NAD_FAD-bd"/>
</dbReference>
<organism evidence="2 3">
    <name type="scientific">Candidatus Woesebacteria bacterium RIFCSPHIGHO2_01_FULL_44_21</name>
    <dbReference type="NCBI Taxonomy" id="1802503"/>
    <lineage>
        <taxon>Bacteria</taxon>
        <taxon>Candidatus Woeseibacteriota</taxon>
    </lineage>
</organism>
<dbReference type="EMBL" id="MGGP01000019">
    <property type="protein sequence ID" value="OGM32002.1"/>
    <property type="molecule type" value="Genomic_DNA"/>
</dbReference>
<dbReference type="PANTHER" id="PTHR43267:SF3">
    <property type="entry name" value="THIF PROTEIN"/>
    <property type="match status" value="1"/>
</dbReference>
<evidence type="ECO:0000259" key="1">
    <source>
        <dbReference type="Pfam" id="PF00899"/>
    </source>
</evidence>
<sequence length="352" mass="40405">MDELIILKQGSYEAEDLERLKKFEDLKLVDLYESQLKELFEIRNPQLLFSSNFSKLQNNFVKESVKDRDLRGDWIYYSWRNSLVHIISENDYFELRTNRNRNLITKEEQKKLRNATFAFVGLSIGSSGLESLVYSGVGKKFVVSDFDTLETSNLNRIKATLLDVGTSKLEIAIRKALEIDPYLKFIKYEDGLTEENCDDFINEKTNVIFEAIDSLKMKIILRQKARERKIPVVMFTNLGDGVMVDIERYDLDKSTPLFNGKIEEEILASILKDKITKENINKYVLQMVGLENIPQKAIESVQLIGKELVGRPQLAGTVGISGSLAAYIARKVILGENIPSGRFMFPLEKIFF</sequence>
<dbReference type="GO" id="GO:0008641">
    <property type="term" value="F:ubiquitin-like modifier activating enzyme activity"/>
    <property type="evidence" value="ECO:0007669"/>
    <property type="project" value="InterPro"/>
</dbReference>
<reference evidence="2 3" key="1">
    <citation type="journal article" date="2016" name="Nat. Commun.">
        <title>Thousands of microbial genomes shed light on interconnected biogeochemical processes in an aquifer system.</title>
        <authorList>
            <person name="Anantharaman K."/>
            <person name="Brown C.T."/>
            <person name="Hug L.A."/>
            <person name="Sharon I."/>
            <person name="Castelle C.J."/>
            <person name="Probst A.J."/>
            <person name="Thomas B.C."/>
            <person name="Singh A."/>
            <person name="Wilkins M.J."/>
            <person name="Karaoz U."/>
            <person name="Brodie E.L."/>
            <person name="Williams K.H."/>
            <person name="Hubbard S.S."/>
            <person name="Banfield J.F."/>
        </authorList>
    </citation>
    <scope>NUCLEOTIDE SEQUENCE [LARGE SCALE GENOMIC DNA]</scope>
</reference>
<dbReference type="PANTHER" id="PTHR43267">
    <property type="entry name" value="TRNA THREONYLCARBAMOYLADENOSINE DEHYDRATASE"/>
    <property type="match status" value="1"/>
</dbReference>
<name>A0A1F7YXD6_9BACT</name>